<dbReference type="PRINTS" id="PR01179">
    <property type="entry name" value="ODADCRBXLASE"/>
</dbReference>
<feature type="domain" description="Orn/DAP/Arg decarboxylase 2 C-terminal" evidence="8">
    <location>
        <begin position="34"/>
        <end position="388"/>
    </location>
</feature>
<proteinExistence type="inferred from homology"/>
<dbReference type="InterPro" id="IPR009006">
    <property type="entry name" value="Ala_racemase/Decarboxylase_C"/>
</dbReference>
<dbReference type="EMBL" id="CP129113">
    <property type="protein sequence ID" value="WLV23481.1"/>
    <property type="molecule type" value="Genomic_DNA"/>
</dbReference>
<feature type="modified residue" description="N6-(pyridoxal phosphate)lysine" evidence="5">
    <location>
        <position position="66"/>
    </location>
</feature>
<dbReference type="InterPro" id="IPR029066">
    <property type="entry name" value="PLP-binding_barrel"/>
</dbReference>
<comment type="similarity">
    <text evidence="5">Belongs to the Orn/Lys/Arg decarboxylase class-II family. LysA subfamily.</text>
</comment>
<dbReference type="InterPro" id="IPR002986">
    <property type="entry name" value="DAP_deCOOHase_LysA"/>
</dbReference>
<organism evidence="10 11">
    <name type="scientific">Aciduricibacillus chroicocephali</name>
    <dbReference type="NCBI Taxonomy" id="3054939"/>
    <lineage>
        <taxon>Bacteria</taxon>
        <taxon>Bacillati</taxon>
        <taxon>Bacillota</taxon>
        <taxon>Bacilli</taxon>
        <taxon>Bacillales</taxon>
        <taxon>Bacillaceae</taxon>
        <taxon>Aciduricibacillus</taxon>
    </lineage>
</organism>
<protein>
    <recommendedName>
        <fullName evidence="5 6">Diaminopimelate decarboxylase</fullName>
        <shortName evidence="5">DAP decarboxylase</shortName>
        <shortName evidence="5">DAPDC</shortName>
        <ecNumber evidence="5 6">4.1.1.20</ecNumber>
    </recommendedName>
</protein>
<feature type="binding site" evidence="5">
    <location>
        <position position="362"/>
    </location>
    <ligand>
        <name>substrate</name>
    </ligand>
</feature>
<feature type="binding site" evidence="5">
    <location>
        <begin position="290"/>
        <end position="293"/>
    </location>
    <ligand>
        <name>pyridoxal 5'-phosphate</name>
        <dbReference type="ChEBI" id="CHEBI:597326"/>
    </ligand>
</feature>
<comment type="pathway">
    <text evidence="5 7">Amino-acid biosynthesis; L-lysine biosynthesis via DAP pathway; L-lysine from DL-2,6-diaminopimelate: step 1/1.</text>
</comment>
<dbReference type="HAMAP" id="MF_02120">
    <property type="entry name" value="LysA"/>
    <property type="match status" value="1"/>
</dbReference>
<reference evidence="10" key="1">
    <citation type="submission" date="2023-06" db="EMBL/GenBank/DDBJ databases">
        <title>A Treasure from Seagulls: Isolation and Description of Aciduricobacillus qingdaonensis gen. nov., sp. nov., a Rare Obligately Uric Acid-utilizing Member in the Family Bacillaceae.</title>
        <authorList>
            <person name="Liu W."/>
            <person name="Wang B."/>
        </authorList>
    </citation>
    <scope>NUCLEOTIDE SEQUENCE</scope>
    <source>
        <strain evidence="10">44XB</strain>
    </source>
</reference>
<dbReference type="RefSeq" id="WP_348025549.1">
    <property type="nucleotide sequence ID" value="NZ_CP129113.1"/>
</dbReference>
<comment type="function">
    <text evidence="5">Specifically catalyzes the decarboxylation of meso-diaminopimelate (meso-DAP) to L-lysine.</text>
</comment>
<comment type="cofactor">
    <cofactor evidence="1 5 7">
        <name>pyridoxal 5'-phosphate</name>
        <dbReference type="ChEBI" id="CHEBI:597326"/>
    </cofactor>
</comment>
<keyword evidence="11" id="KW-1185">Reference proteome</keyword>
<feature type="binding site" evidence="5">
    <location>
        <position position="293"/>
    </location>
    <ligand>
        <name>substrate</name>
    </ligand>
</feature>
<gene>
    <name evidence="5 10" type="primary">lysA</name>
    <name evidence="10" type="ORF">QR721_07385</name>
</gene>
<sequence>MLHKHPFEVNASGHLEIGGIDAMELAQKYGTPLYVYDVGIIRRNARAFVETFERLGAKAQVAYASKAFSAVAMVEVAKQEKLSLDVVSEGELYTAIQAGFPTEKIHLHGNNKSRAELEMAIEKEIGCIVVDNFYDIELIGEILEKEDKQIDVLMRVTPGIESKTHKYIMTGNEDSKFGFNLANGQADQGFNLLHNHTRIRFKGIHCHIGSQIFETDRFVVAVDALFKQLEKWKEAHGFVPEVLNLGGGFGIRYTSNDEPLPYEHYVESIYAEVVKQSEKLDIPVPEIWIEPGRSIVGNAAITLYTIGSFKDIPGIREYVSIDGGMSDNLRPALYEAKYEAVIADRPEAKQEKTVSIAGKCCESGDMLIWDLPVPEINPGDILAVFATGAYGYSMANNYNRFGRPAVVFAENGKEKLVIKRETYEDVVKNDLSYLS</sequence>
<dbReference type="Pfam" id="PF00278">
    <property type="entry name" value="Orn_DAP_Arg_deC"/>
    <property type="match status" value="1"/>
</dbReference>
<dbReference type="Pfam" id="PF02784">
    <property type="entry name" value="Orn_Arg_deC_N"/>
    <property type="match status" value="1"/>
</dbReference>
<dbReference type="NCBIfam" id="TIGR01048">
    <property type="entry name" value="lysA"/>
    <property type="match status" value="1"/>
</dbReference>
<evidence type="ECO:0000256" key="7">
    <source>
        <dbReference type="RuleBase" id="RU003738"/>
    </source>
</evidence>
<dbReference type="PANTHER" id="PTHR43727:SF2">
    <property type="entry name" value="GROUP IV DECARBOXYLASE"/>
    <property type="match status" value="1"/>
</dbReference>
<evidence type="ECO:0000313" key="11">
    <source>
        <dbReference type="Proteomes" id="UP001180087"/>
    </source>
</evidence>
<accession>A0ABY9KRP0</accession>
<feature type="binding site" evidence="5">
    <location>
        <position position="248"/>
    </location>
    <ligand>
        <name>pyridoxal 5'-phosphate</name>
        <dbReference type="ChEBI" id="CHEBI:597326"/>
    </ligand>
</feature>
<dbReference type="EC" id="4.1.1.20" evidence="5 6"/>
<evidence type="ECO:0000313" key="10">
    <source>
        <dbReference type="EMBL" id="WLV23481.1"/>
    </source>
</evidence>
<feature type="binding site" evidence="5">
    <location>
        <position position="390"/>
    </location>
    <ligand>
        <name>substrate</name>
    </ligand>
</feature>
<name>A0ABY9KRP0_9BACI</name>
<dbReference type="Proteomes" id="UP001180087">
    <property type="component" value="Chromosome"/>
</dbReference>
<evidence type="ECO:0000256" key="3">
    <source>
        <dbReference type="ARBA" id="ARBA00022898"/>
    </source>
</evidence>
<keyword evidence="5 7" id="KW-0457">Lysine biosynthesis</keyword>
<evidence type="ECO:0000256" key="2">
    <source>
        <dbReference type="ARBA" id="ARBA00022793"/>
    </source>
</evidence>
<comment type="subunit">
    <text evidence="5">Homodimer.</text>
</comment>
<evidence type="ECO:0000256" key="5">
    <source>
        <dbReference type="HAMAP-Rule" id="MF_02120"/>
    </source>
</evidence>
<dbReference type="CDD" id="cd06828">
    <property type="entry name" value="PLPDE_III_DapDC"/>
    <property type="match status" value="1"/>
</dbReference>
<dbReference type="InterPro" id="IPR022644">
    <property type="entry name" value="De-COase2_N"/>
</dbReference>
<feature type="binding site" evidence="5">
    <location>
        <position position="334"/>
    </location>
    <ligand>
        <name>substrate</name>
    </ligand>
</feature>
<evidence type="ECO:0000259" key="9">
    <source>
        <dbReference type="Pfam" id="PF02784"/>
    </source>
</evidence>
<dbReference type="InterPro" id="IPR000183">
    <property type="entry name" value="Orn/DAP/Arg_de-COase"/>
</dbReference>
<dbReference type="GO" id="GO:0008836">
    <property type="term" value="F:diaminopimelate decarboxylase activity"/>
    <property type="evidence" value="ECO:0007669"/>
    <property type="project" value="UniProtKB-EC"/>
</dbReference>
<evidence type="ECO:0000256" key="6">
    <source>
        <dbReference type="NCBIfam" id="TIGR01048"/>
    </source>
</evidence>
<dbReference type="Gene3D" id="2.40.37.10">
    <property type="entry name" value="Lyase, Ornithine Decarboxylase, Chain A, domain 1"/>
    <property type="match status" value="1"/>
</dbReference>
<feature type="domain" description="Orn/DAP/Arg decarboxylase 2 N-terminal" evidence="9">
    <location>
        <begin position="41"/>
        <end position="296"/>
    </location>
</feature>
<evidence type="ECO:0000259" key="8">
    <source>
        <dbReference type="Pfam" id="PF00278"/>
    </source>
</evidence>
<comment type="catalytic activity">
    <reaction evidence="5 7">
        <text>meso-2,6-diaminopimelate + H(+) = L-lysine + CO2</text>
        <dbReference type="Rhea" id="RHEA:15101"/>
        <dbReference type="ChEBI" id="CHEBI:15378"/>
        <dbReference type="ChEBI" id="CHEBI:16526"/>
        <dbReference type="ChEBI" id="CHEBI:32551"/>
        <dbReference type="ChEBI" id="CHEBI:57791"/>
        <dbReference type="EC" id="4.1.1.20"/>
    </reaction>
</comment>
<keyword evidence="3 5" id="KW-0663">Pyridoxal phosphate</keyword>
<evidence type="ECO:0000256" key="4">
    <source>
        <dbReference type="ARBA" id="ARBA00023239"/>
    </source>
</evidence>
<evidence type="ECO:0000256" key="1">
    <source>
        <dbReference type="ARBA" id="ARBA00001933"/>
    </source>
</evidence>
<keyword evidence="2 5" id="KW-0210">Decarboxylase</keyword>
<dbReference type="PRINTS" id="PR01181">
    <property type="entry name" value="DAPDCRBXLASE"/>
</dbReference>
<dbReference type="SUPFAM" id="SSF51419">
    <property type="entry name" value="PLP-binding barrel"/>
    <property type="match status" value="1"/>
</dbReference>
<keyword evidence="4 5" id="KW-0456">Lyase</keyword>
<dbReference type="PANTHER" id="PTHR43727">
    <property type="entry name" value="DIAMINOPIMELATE DECARBOXYLASE"/>
    <property type="match status" value="1"/>
</dbReference>
<dbReference type="InterPro" id="IPR022643">
    <property type="entry name" value="De-COase2_C"/>
</dbReference>
<keyword evidence="5" id="KW-0028">Amino-acid biosynthesis</keyword>
<feature type="binding site" evidence="5">
    <location>
        <position position="390"/>
    </location>
    <ligand>
        <name>pyridoxal 5'-phosphate</name>
        <dbReference type="ChEBI" id="CHEBI:597326"/>
    </ligand>
</feature>
<feature type="binding site" evidence="5">
    <location>
        <position position="330"/>
    </location>
    <ligand>
        <name>substrate</name>
    </ligand>
</feature>
<dbReference type="SUPFAM" id="SSF50621">
    <property type="entry name" value="Alanine racemase C-terminal domain-like"/>
    <property type="match status" value="1"/>
</dbReference>
<dbReference type="Gene3D" id="3.20.20.10">
    <property type="entry name" value="Alanine racemase"/>
    <property type="match status" value="1"/>
</dbReference>